<evidence type="ECO:0000313" key="4">
    <source>
        <dbReference type="Proteomes" id="UP000702425"/>
    </source>
</evidence>
<dbReference type="Proteomes" id="UP000702425">
    <property type="component" value="Unassembled WGS sequence"/>
</dbReference>
<evidence type="ECO:0000256" key="1">
    <source>
        <dbReference type="SAM" id="MobiDB-lite"/>
    </source>
</evidence>
<evidence type="ECO:0000313" key="3">
    <source>
        <dbReference type="EMBL" id="NQE32388.1"/>
    </source>
</evidence>
<keyword evidence="4" id="KW-1185">Reference proteome</keyword>
<dbReference type="InterPro" id="IPR058097">
    <property type="entry name" value="PatX"/>
</dbReference>
<feature type="signal peptide" evidence="2">
    <location>
        <begin position="1"/>
        <end position="21"/>
    </location>
</feature>
<reference evidence="3 4" key="1">
    <citation type="journal article" date="2020" name="Sci. Rep.">
        <title>A novel cyanobacterial geosmin producer, revising GeoA distribution and dispersion patterns in Bacteria.</title>
        <authorList>
            <person name="Churro C."/>
            <person name="Semedo-Aguiar A.P."/>
            <person name="Silva A.D."/>
            <person name="Pereira-Leal J.B."/>
            <person name="Leite R.B."/>
        </authorList>
    </citation>
    <scope>NUCLEOTIDE SEQUENCE [LARGE SCALE GENOMIC DNA]</scope>
    <source>
        <strain evidence="3 4">IPMA8</strain>
    </source>
</reference>
<keyword evidence="2" id="KW-0732">Signal</keyword>
<organism evidence="3 4">
    <name type="scientific">Microcoleus asticus IPMA8</name>
    <dbReference type="NCBI Taxonomy" id="2563858"/>
    <lineage>
        <taxon>Bacteria</taxon>
        <taxon>Bacillati</taxon>
        <taxon>Cyanobacteriota</taxon>
        <taxon>Cyanophyceae</taxon>
        <taxon>Oscillatoriophycideae</taxon>
        <taxon>Oscillatoriales</taxon>
        <taxon>Microcoleaceae</taxon>
        <taxon>Microcoleus</taxon>
        <taxon>Microcoleus asticus</taxon>
    </lineage>
</organism>
<feature type="region of interest" description="Disordered" evidence="1">
    <location>
        <begin position="44"/>
        <end position="75"/>
    </location>
</feature>
<accession>A0ABX2CR44</accession>
<proteinExistence type="predicted"/>
<gene>
    <name evidence="3" type="ORF">E5S67_00102</name>
</gene>
<name>A0ABX2CR44_9CYAN</name>
<sequence>MQTYTAIALLSLLGITLSANAARAVESPLAMLETATPQYMLSAQTQQKAERVPHRGSGRRDFTEPNVYTHPLQDF</sequence>
<protein>
    <submittedName>
        <fullName evidence="3">Uncharacterized protein</fullName>
    </submittedName>
</protein>
<feature type="compositionally biased region" description="Basic and acidic residues" evidence="1">
    <location>
        <begin position="48"/>
        <end position="63"/>
    </location>
</feature>
<comment type="caution">
    <text evidence="3">The sequence shown here is derived from an EMBL/GenBank/DDBJ whole genome shotgun (WGS) entry which is preliminary data.</text>
</comment>
<evidence type="ECO:0000256" key="2">
    <source>
        <dbReference type="SAM" id="SignalP"/>
    </source>
</evidence>
<feature type="chain" id="PRO_5047269105" evidence="2">
    <location>
        <begin position="22"/>
        <end position="75"/>
    </location>
</feature>
<dbReference type="RefSeq" id="WP_172184421.1">
    <property type="nucleotide sequence ID" value="NZ_CAWPPK010000001.1"/>
</dbReference>
<dbReference type="EMBL" id="SRRZ01000001">
    <property type="protein sequence ID" value="NQE32388.1"/>
    <property type="molecule type" value="Genomic_DNA"/>
</dbReference>
<dbReference type="NCBIfam" id="NF047413">
    <property type="entry name" value="heterocyst_PatX"/>
    <property type="match status" value="1"/>
</dbReference>